<reference evidence="2 3" key="1">
    <citation type="journal article" date="2013" name="Genome Announc.">
        <title>Draft Genome Sequence of Bhargavaea cecembensis Strain DSE10T, Isolated from a Deep-Sea Sediment Sample Collected at a Depth of 5,904 m from the Chagos-Laccadive Ridge System in the Indian Ocean.</title>
        <authorList>
            <person name="Shivaji S."/>
            <person name="Ara S."/>
            <person name="Begum Z."/>
            <person name="Ruth M."/>
            <person name="Singh A."/>
            <person name="Kumar Pinnaka A."/>
        </authorList>
    </citation>
    <scope>NUCLEOTIDE SEQUENCE [LARGE SCALE GENOMIC DNA]</scope>
    <source>
        <strain evidence="2 3">DSE10</strain>
    </source>
</reference>
<evidence type="ECO:0000313" key="3">
    <source>
        <dbReference type="Proteomes" id="UP000011919"/>
    </source>
</evidence>
<keyword evidence="1" id="KW-1133">Transmembrane helix</keyword>
<keyword evidence="1" id="KW-0472">Membrane</keyword>
<feature type="transmembrane region" description="Helical" evidence="1">
    <location>
        <begin position="26"/>
        <end position="44"/>
    </location>
</feature>
<organism evidence="2 3">
    <name type="scientific">Bhargavaea cecembensis DSE10</name>
    <dbReference type="NCBI Taxonomy" id="1235279"/>
    <lineage>
        <taxon>Bacteria</taxon>
        <taxon>Bacillati</taxon>
        <taxon>Bacillota</taxon>
        <taxon>Bacilli</taxon>
        <taxon>Bacillales</taxon>
        <taxon>Caryophanaceae</taxon>
        <taxon>Bhargavaea</taxon>
    </lineage>
</organism>
<dbReference type="Proteomes" id="UP000011919">
    <property type="component" value="Unassembled WGS sequence"/>
</dbReference>
<dbReference type="AlphaFoldDB" id="M7NZX3"/>
<evidence type="ECO:0000313" key="2">
    <source>
        <dbReference type="EMBL" id="EMR07220.1"/>
    </source>
</evidence>
<evidence type="ECO:0000256" key="1">
    <source>
        <dbReference type="SAM" id="Phobius"/>
    </source>
</evidence>
<accession>M7NZX3</accession>
<gene>
    <name evidence="2" type="ORF">C772_00865</name>
</gene>
<dbReference type="EMBL" id="AOFT01000003">
    <property type="protein sequence ID" value="EMR07220.1"/>
    <property type="molecule type" value="Genomic_DNA"/>
</dbReference>
<name>M7NZX3_9BACL</name>
<feature type="transmembrane region" description="Helical" evidence="1">
    <location>
        <begin position="56"/>
        <end position="79"/>
    </location>
</feature>
<keyword evidence="3" id="KW-1185">Reference proteome</keyword>
<proteinExistence type="predicted"/>
<keyword evidence="1" id="KW-0812">Transmembrane</keyword>
<protein>
    <submittedName>
        <fullName evidence="2">Uncharacterized protein</fullName>
    </submittedName>
</protein>
<comment type="caution">
    <text evidence="2">The sequence shown here is derived from an EMBL/GenBank/DDBJ whole genome shotgun (WGS) entry which is preliminary data.</text>
</comment>
<sequence length="89" mass="10371">MRDHGGEGIKKEIKIGYGELDARGKFIRTLWGGPLILAFLYWAVAEAKGHPDFDNVYFRFWIPFIATLATLGDIMYEYLKWKKDEKSKQ</sequence>
<dbReference type="STRING" id="1235279.C772_00865"/>